<evidence type="ECO:0008006" key="9">
    <source>
        <dbReference type="Google" id="ProtNLM"/>
    </source>
</evidence>
<keyword evidence="4" id="KW-1133">Transmembrane helix</keyword>
<organism evidence="7 8">
    <name type="scientific">Hibiscus sabdariffa</name>
    <name type="common">roselle</name>
    <dbReference type="NCBI Taxonomy" id="183260"/>
    <lineage>
        <taxon>Eukaryota</taxon>
        <taxon>Viridiplantae</taxon>
        <taxon>Streptophyta</taxon>
        <taxon>Embryophyta</taxon>
        <taxon>Tracheophyta</taxon>
        <taxon>Spermatophyta</taxon>
        <taxon>Magnoliopsida</taxon>
        <taxon>eudicotyledons</taxon>
        <taxon>Gunneridae</taxon>
        <taxon>Pentapetalae</taxon>
        <taxon>rosids</taxon>
        <taxon>malvids</taxon>
        <taxon>Malvales</taxon>
        <taxon>Malvaceae</taxon>
        <taxon>Malvoideae</taxon>
        <taxon>Hibiscus</taxon>
    </lineage>
</organism>
<name>A0ABR2CX23_9ROSI</name>
<keyword evidence="4" id="KW-0812">Transmembrane</keyword>
<evidence type="ECO:0000256" key="2">
    <source>
        <dbReference type="ARBA" id="ARBA00023004"/>
    </source>
</evidence>
<dbReference type="Pfam" id="PF14226">
    <property type="entry name" value="DIOX_N"/>
    <property type="match status" value="1"/>
</dbReference>
<evidence type="ECO:0000259" key="5">
    <source>
        <dbReference type="Pfam" id="PF03171"/>
    </source>
</evidence>
<keyword evidence="8" id="KW-1185">Reference proteome</keyword>
<evidence type="ECO:0000313" key="7">
    <source>
        <dbReference type="EMBL" id="KAK8524889.1"/>
    </source>
</evidence>
<evidence type="ECO:0000256" key="1">
    <source>
        <dbReference type="ARBA" id="ARBA00022723"/>
    </source>
</evidence>
<feature type="transmembrane region" description="Helical" evidence="4">
    <location>
        <begin position="356"/>
        <end position="373"/>
    </location>
</feature>
<dbReference type="Proteomes" id="UP001472677">
    <property type="component" value="Unassembled WGS sequence"/>
</dbReference>
<dbReference type="InterPro" id="IPR026992">
    <property type="entry name" value="DIOX_N"/>
</dbReference>
<dbReference type="InterPro" id="IPR044861">
    <property type="entry name" value="IPNS-like_FE2OG_OXY"/>
</dbReference>
<dbReference type="PANTHER" id="PTHR34945:SF8">
    <property type="entry name" value="DOWNSTREAM TARGET OF AGL15-4"/>
    <property type="match status" value="1"/>
</dbReference>
<evidence type="ECO:0000313" key="8">
    <source>
        <dbReference type="Proteomes" id="UP001472677"/>
    </source>
</evidence>
<feature type="domain" description="Non-haem dioxygenase N-terminal" evidence="6">
    <location>
        <begin position="67"/>
        <end position="154"/>
    </location>
</feature>
<dbReference type="InterPro" id="IPR027443">
    <property type="entry name" value="IPNS-like_sf"/>
</dbReference>
<evidence type="ECO:0000256" key="4">
    <source>
        <dbReference type="SAM" id="Phobius"/>
    </source>
</evidence>
<dbReference type="Pfam" id="PF03171">
    <property type="entry name" value="2OG-FeII_Oxy"/>
    <property type="match status" value="1"/>
</dbReference>
<dbReference type="EMBL" id="JBBPBM010000041">
    <property type="protein sequence ID" value="KAK8524889.1"/>
    <property type="molecule type" value="Genomic_DNA"/>
</dbReference>
<dbReference type="SUPFAM" id="SSF51197">
    <property type="entry name" value="Clavaminate synthase-like"/>
    <property type="match status" value="1"/>
</dbReference>
<feature type="domain" description="Isopenicillin N synthase-like Fe(2+) 2OG dioxygenase" evidence="5">
    <location>
        <begin position="253"/>
        <end position="328"/>
    </location>
</feature>
<accession>A0ABR2CX23</accession>
<sequence>MALSPESMPEKPFDFSVPPPSPIASGRRSCVTNDDVLSEFLQHSLRVPDLVLPDKVFPRQNFIDNPPKLDFQLLSSMENDSLSNVLDSIARIGCFQLVNYGIRAECIRSALASAAGIFQLPPEKRTAVTRSPEKLYGFEEAHGEEDGEGEEFVWCKGEGLKLAMETIWPVGYSNFSDKMETLLSEIEKVAEKILGIIRQSFPPKTGYENGMMEGQGAIGSRCHLYKHKRDVSGEKCSGTLRYDVIRMLIKGFDYSHAMCLHVCDGSSEFHVYSKKGWVSFCPDKDALVITVGDQTQALSGGQFKHVIGRPIYRGEEEEYISMAFLYSPPSVTVDAATTVSRVDPQKGNTISLSQQAMAAIVLTLVYYILVHLYNKF</sequence>
<dbReference type="Gene3D" id="2.60.120.330">
    <property type="entry name" value="B-lactam Antibiotic, Isopenicillin N Synthase, Chain"/>
    <property type="match status" value="1"/>
</dbReference>
<evidence type="ECO:0000256" key="3">
    <source>
        <dbReference type="SAM" id="MobiDB-lite"/>
    </source>
</evidence>
<keyword evidence="4" id="KW-0472">Membrane</keyword>
<keyword evidence="1" id="KW-0479">Metal-binding</keyword>
<gene>
    <name evidence="7" type="ORF">V6N12_029741</name>
</gene>
<reference evidence="7 8" key="1">
    <citation type="journal article" date="2024" name="G3 (Bethesda)">
        <title>Genome assembly of Hibiscus sabdariffa L. provides insights into metabolisms of medicinal natural products.</title>
        <authorList>
            <person name="Kim T."/>
        </authorList>
    </citation>
    <scope>NUCLEOTIDE SEQUENCE [LARGE SCALE GENOMIC DNA]</scope>
    <source>
        <strain evidence="7">TK-2024</strain>
        <tissue evidence="7">Old leaves</tissue>
    </source>
</reference>
<proteinExistence type="predicted"/>
<keyword evidence="2" id="KW-0408">Iron</keyword>
<protein>
    <recommendedName>
        <fullName evidence="9">Non-haem dioxygenase N-terminal domain-containing protein</fullName>
    </recommendedName>
</protein>
<dbReference type="PANTHER" id="PTHR34945">
    <property type="entry name" value="2-OXOGLUTARATE (2OG) AND FE(II)-DEPENDENT OXYGENASE SUPERFAMILY PROTEIN"/>
    <property type="match status" value="1"/>
</dbReference>
<comment type="caution">
    <text evidence="7">The sequence shown here is derived from an EMBL/GenBank/DDBJ whole genome shotgun (WGS) entry which is preliminary data.</text>
</comment>
<evidence type="ECO:0000259" key="6">
    <source>
        <dbReference type="Pfam" id="PF14226"/>
    </source>
</evidence>
<feature type="region of interest" description="Disordered" evidence="3">
    <location>
        <begin position="1"/>
        <end position="20"/>
    </location>
</feature>